<dbReference type="RefSeq" id="WP_166587274.1">
    <property type="nucleotide sequence ID" value="NZ_WWEO01000044.1"/>
</dbReference>
<evidence type="ECO:0000313" key="1">
    <source>
        <dbReference type="EMBL" id="NCD71310.1"/>
    </source>
</evidence>
<evidence type="ECO:0000313" key="2">
    <source>
        <dbReference type="Proteomes" id="UP000638732"/>
    </source>
</evidence>
<comment type="caution">
    <text evidence="1">The sequence shown here is derived from an EMBL/GenBank/DDBJ whole genome shotgun (WGS) entry which is preliminary data.</text>
</comment>
<gene>
    <name evidence="1" type="ORF">GSY63_18230</name>
</gene>
<protein>
    <submittedName>
        <fullName evidence="1">Uncharacterized protein</fullName>
    </submittedName>
</protein>
<sequence>MATENIKHYKFINSKTGNAIYYYSSSSTASAAELKQELEKIRDKVASENGVFMETVYWEEISEGPK</sequence>
<dbReference type="EMBL" id="WWEO01000044">
    <property type="protein sequence ID" value="NCD71310.1"/>
    <property type="molecule type" value="Genomic_DNA"/>
</dbReference>
<accession>A0A965ZHU4</accession>
<reference evidence="1" key="1">
    <citation type="submission" date="2020-01" db="EMBL/GenBank/DDBJ databases">
        <authorList>
            <person name="Seo Y.L."/>
        </authorList>
    </citation>
    <scope>NUCLEOTIDE SEQUENCE</scope>
    <source>
        <strain evidence="1">R11</strain>
    </source>
</reference>
<proteinExistence type="predicted"/>
<dbReference type="AlphaFoldDB" id="A0A965ZHU4"/>
<reference evidence="1" key="2">
    <citation type="submission" date="2020-10" db="EMBL/GenBank/DDBJ databases">
        <title>Mucilaginibacter sp. nov., isolated from soil.</title>
        <authorList>
            <person name="Jeon C.O."/>
        </authorList>
    </citation>
    <scope>NUCLEOTIDE SEQUENCE</scope>
    <source>
        <strain evidence="1">R11</strain>
    </source>
</reference>
<name>A0A965ZHU4_9SPHI</name>
<keyword evidence="2" id="KW-1185">Reference proteome</keyword>
<dbReference type="Proteomes" id="UP000638732">
    <property type="component" value="Unassembled WGS sequence"/>
</dbReference>
<organism evidence="1 2">
    <name type="scientific">Mucilaginibacter agri</name>
    <dbReference type="NCBI Taxonomy" id="2695265"/>
    <lineage>
        <taxon>Bacteria</taxon>
        <taxon>Pseudomonadati</taxon>
        <taxon>Bacteroidota</taxon>
        <taxon>Sphingobacteriia</taxon>
        <taxon>Sphingobacteriales</taxon>
        <taxon>Sphingobacteriaceae</taxon>
        <taxon>Mucilaginibacter</taxon>
    </lineage>
</organism>